<dbReference type="PANTHER" id="PTHR23413:SF20">
    <property type="entry name" value="RIBOSOMAL PROTEIN L32"/>
    <property type="match status" value="1"/>
</dbReference>
<dbReference type="SMART" id="SM01393">
    <property type="entry name" value="Ribosomal_L32e"/>
    <property type="match status" value="1"/>
</dbReference>
<evidence type="ECO:0000313" key="5">
    <source>
        <dbReference type="Proteomes" id="UP000322234"/>
    </source>
</evidence>
<comment type="caution">
    <text evidence="4">The sequence shown here is derived from an EMBL/GenBank/DDBJ whole genome shotgun (WGS) entry which is preliminary data.</text>
</comment>
<reference evidence="4" key="1">
    <citation type="submission" date="2019-10" db="EMBL/GenBank/DDBJ databases">
        <title>The sequence and de novo assembly of the wild yak genome.</title>
        <authorList>
            <person name="Liu Y."/>
        </authorList>
    </citation>
    <scope>NUCLEOTIDE SEQUENCE [LARGE SCALE GENOMIC DNA]</scope>
    <source>
        <strain evidence="4">WY2019</strain>
    </source>
</reference>
<dbReference type="GO" id="GO:0022625">
    <property type="term" value="C:cytosolic large ribosomal subunit"/>
    <property type="evidence" value="ECO:0007669"/>
    <property type="project" value="TreeGrafter"/>
</dbReference>
<dbReference type="EMBL" id="VBQZ03000085">
    <property type="protein sequence ID" value="MXQ92654.1"/>
    <property type="molecule type" value="Genomic_DNA"/>
</dbReference>
<accession>A0A6B0RXG7</accession>
<evidence type="ECO:0000256" key="2">
    <source>
        <dbReference type="ARBA" id="ARBA00022980"/>
    </source>
</evidence>
<keyword evidence="2" id="KW-0689">Ribosomal protein</keyword>
<keyword evidence="3" id="KW-0687">Ribonucleoprotein</keyword>
<dbReference type="InterPro" id="IPR001515">
    <property type="entry name" value="Ribosomal_eL32"/>
</dbReference>
<sequence>MLLSGFQKFLAYNLKQLEVLLMFNKSSCAKTAHNISSKNRRTIEERTAQLAIRVPKPNARLHSQENE</sequence>
<evidence type="ECO:0008006" key="6">
    <source>
        <dbReference type="Google" id="ProtNLM"/>
    </source>
</evidence>
<organism evidence="4 5">
    <name type="scientific">Bos mutus</name>
    <name type="common">wild yak</name>
    <dbReference type="NCBI Taxonomy" id="72004"/>
    <lineage>
        <taxon>Eukaryota</taxon>
        <taxon>Metazoa</taxon>
        <taxon>Chordata</taxon>
        <taxon>Craniata</taxon>
        <taxon>Vertebrata</taxon>
        <taxon>Euteleostomi</taxon>
        <taxon>Mammalia</taxon>
        <taxon>Eutheria</taxon>
        <taxon>Laurasiatheria</taxon>
        <taxon>Artiodactyla</taxon>
        <taxon>Ruminantia</taxon>
        <taxon>Pecora</taxon>
        <taxon>Bovidae</taxon>
        <taxon>Bovinae</taxon>
        <taxon>Bos</taxon>
    </lineage>
</organism>
<dbReference type="GO" id="GO:0006412">
    <property type="term" value="P:translation"/>
    <property type="evidence" value="ECO:0007669"/>
    <property type="project" value="InterPro"/>
</dbReference>
<comment type="similarity">
    <text evidence="1">Belongs to the eukaryotic ribosomal protein eL32 family.</text>
</comment>
<dbReference type="PANTHER" id="PTHR23413">
    <property type="entry name" value="60S RIBOSOMAL PROTEIN L32 AND DNA-DIRECTED RNA POLYMERASE II, SUBUNIT N"/>
    <property type="match status" value="1"/>
</dbReference>
<dbReference type="InterPro" id="IPR036351">
    <property type="entry name" value="Ribosomal_eL32_sf"/>
</dbReference>
<protein>
    <recommendedName>
        <fullName evidence="6">60S ribosomal protein L32</fullName>
    </recommendedName>
</protein>
<evidence type="ECO:0000256" key="3">
    <source>
        <dbReference type="ARBA" id="ARBA00023274"/>
    </source>
</evidence>
<gene>
    <name evidence="4" type="ORF">E5288_WYG004380</name>
</gene>
<dbReference type="AlphaFoldDB" id="A0A6B0RXG7"/>
<evidence type="ECO:0000313" key="4">
    <source>
        <dbReference type="EMBL" id="MXQ92654.1"/>
    </source>
</evidence>
<dbReference type="Pfam" id="PF01655">
    <property type="entry name" value="Ribosomal_L32e"/>
    <property type="match status" value="1"/>
</dbReference>
<dbReference type="GO" id="GO:0003735">
    <property type="term" value="F:structural constituent of ribosome"/>
    <property type="evidence" value="ECO:0007669"/>
    <property type="project" value="InterPro"/>
</dbReference>
<keyword evidence="5" id="KW-1185">Reference proteome</keyword>
<dbReference type="Proteomes" id="UP000322234">
    <property type="component" value="Unassembled WGS sequence"/>
</dbReference>
<evidence type="ECO:0000256" key="1">
    <source>
        <dbReference type="ARBA" id="ARBA00008431"/>
    </source>
</evidence>
<name>A0A6B0RXG7_9CETA</name>
<proteinExistence type="inferred from homology"/>
<dbReference type="SUPFAM" id="SSF52042">
    <property type="entry name" value="Ribosomal protein L32e"/>
    <property type="match status" value="1"/>
</dbReference>